<keyword evidence="2" id="KW-1185">Reference proteome</keyword>
<dbReference type="Proteomes" id="UP001153269">
    <property type="component" value="Unassembled WGS sequence"/>
</dbReference>
<name>A0A9N7UV18_PLEPL</name>
<evidence type="ECO:0000313" key="1">
    <source>
        <dbReference type="EMBL" id="CAB1439892.1"/>
    </source>
</evidence>
<sequence>MRRDSSLKNTTQNRKALTDYLFQFVPLRHPVSPLGLNHVRESTEKELQRFQEPNPKHAALQLFLKSPVSPFVLLRIQIPLPLLPL</sequence>
<accession>A0A9N7UV18</accession>
<reference evidence="1" key="1">
    <citation type="submission" date="2020-03" db="EMBL/GenBank/DDBJ databases">
        <authorList>
            <person name="Weist P."/>
        </authorList>
    </citation>
    <scope>NUCLEOTIDE SEQUENCE</scope>
</reference>
<dbReference type="AlphaFoldDB" id="A0A9N7UV18"/>
<evidence type="ECO:0000313" key="2">
    <source>
        <dbReference type="Proteomes" id="UP001153269"/>
    </source>
</evidence>
<proteinExistence type="predicted"/>
<dbReference type="EMBL" id="CADEAL010002358">
    <property type="protein sequence ID" value="CAB1439892.1"/>
    <property type="molecule type" value="Genomic_DNA"/>
</dbReference>
<comment type="caution">
    <text evidence="1">The sequence shown here is derived from an EMBL/GenBank/DDBJ whole genome shotgun (WGS) entry which is preliminary data.</text>
</comment>
<protein>
    <submittedName>
        <fullName evidence="1">Uncharacterized protein</fullName>
    </submittedName>
</protein>
<gene>
    <name evidence="1" type="ORF">PLEPLA_LOCUS27655</name>
</gene>
<organism evidence="1 2">
    <name type="scientific">Pleuronectes platessa</name>
    <name type="common">European plaice</name>
    <dbReference type="NCBI Taxonomy" id="8262"/>
    <lineage>
        <taxon>Eukaryota</taxon>
        <taxon>Metazoa</taxon>
        <taxon>Chordata</taxon>
        <taxon>Craniata</taxon>
        <taxon>Vertebrata</taxon>
        <taxon>Euteleostomi</taxon>
        <taxon>Actinopterygii</taxon>
        <taxon>Neopterygii</taxon>
        <taxon>Teleostei</taxon>
        <taxon>Neoteleostei</taxon>
        <taxon>Acanthomorphata</taxon>
        <taxon>Carangaria</taxon>
        <taxon>Pleuronectiformes</taxon>
        <taxon>Pleuronectoidei</taxon>
        <taxon>Pleuronectidae</taxon>
        <taxon>Pleuronectes</taxon>
    </lineage>
</organism>